<keyword evidence="4 6" id="KW-1133">Transmembrane helix</keyword>
<dbReference type="SUPFAM" id="SSF103481">
    <property type="entry name" value="Multidrug resistance efflux transporter EmrE"/>
    <property type="match status" value="2"/>
</dbReference>
<evidence type="ECO:0000256" key="4">
    <source>
        <dbReference type="ARBA" id="ARBA00022989"/>
    </source>
</evidence>
<comment type="subcellular location">
    <subcellularLocation>
        <location evidence="1">Membrane</location>
        <topology evidence="1">Multi-pass membrane protein</topology>
    </subcellularLocation>
</comment>
<dbReference type="InterPro" id="IPR050638">
    <property type="entry name" value="AA-Vitamin_Transporters"/>
</dbReference>
<feature type="transmembrane region" description="Helical" evidence="6">
    <location>
        <begin position="243"/>
        <end position="262"/>
    </location>
</feature>
<feature type="transmembrane region" description="Helical" evidence="6">
    <location>
        <begin position="123"/>
        <end position="141"/>
    </location>
</feature>
<feature type="transmembrane region" description="Helical" evidence="6">
    <location>
        <begin position="68"/>
        <end position="90"/>
    </location>
</feature>
<feature type="transmembrane region" description="Helical" evidence="6">
    <location>
        <begin position="210"/>
        <end position="236"/>
    </location>
</feature>
<accession>A0ABU7LQZ3</accession>
<keyword evidence="5 6" id="KW-0472">Membrane</keyword>
<sequence>MSPRDFLAFMLVCLFWGLNFVVAKFAVTGAPGWVPGFDGVPPIGFAFLRFAFLALLLIPFLRPWPKQWGRLAGVALGMGAAQYVFIFIGLQTATPSAMALVLQSGVPIVTILSVVWLKERIGWARGAGTVLALLGVVIVIANPAEMTLSVGLLYGLAAAFVASVAMILIRSIDMKPMQLQAWIGLMSSPVLLLGTALLETGQTQSVIAGGWMFFAALVFTVVLVNVYGHGVFYYVLQKYETTLVAPLTLMAPLIGVASGVLITGDHFGPTLVIGGLMTLAGAGIVASRPNRELPKAPLVREESL</sequence>
<feature type="transmembrane region" description="Helical" evidence="6">
    <location>
        <begin position="39"/>
        <end position="61"/>
    </location>
</feature>
<dbReference type="InterPro" id="IPR037185">
    <property type="entry name" value="EmrE-like"/>
</dbReference>
<dbReference type="InterPro" id="IPR000620">
    <property type="entry name" value="EamA_dom"/>
</dbReference>
<organism evidence="8 9">
    <name type="scientific">Hyphobacterium lacteum</name>
    <dbReference type="NCBI Taxonomy" id="3116575"/>
    <lineage>
        <taxon>Bacteria</taxon>
        <taxon>Pseudomonadati</taxon>
        <taxon>Pseudomonadota</taxon>
        <taxon>Alphaproteobacteria</taxon>
        <taxon>Maricaulales</taxon>
        <taxon>Maricaulaceae</taxon>
        <taxon>Hyphobacterium</taxon>
    </lineage>
</organism>
<evidence type="ECO:0000313" key="8">
    <source>
        <dbReference type="EMBL" id="MEE2526332.1"/>
    </source>
</evidence>
<feature type="transmembrane region" description="Helical" evidence="6">
    <location>
        <begin position="147"/>
        <end position="169"/>
    </location>
</feature>
<evidence type="ECO:0000313" key="9">
    <source>
        <dbReference type="Proteomes" id="UP001354971"/>
    </source>
</evidence>
<feature type="transmembrane region" description="Helical" evidence="6">
    <location>
        <begin position="96"/>
        <end position="116"/>
    </location>
</feature>
<feature type="transmembrane region" description="Helical" evidence="6">
    <location>
        <begin position="181"/>
        <end position="198"/>
    </location>
</feature>
<comment type="similarity">
    <text evidence="2">Belongs to the EamA transporter family.</text>
</comment>
<evidence type="ECO:0000256" key="5">
    <source>
        <dbReference type="ARBA" id="ARBA00023136"/>
    </source>
</evidence>
<evidence type="ECO:0000256" key="6">
    <source>
        <dbReference type="SAM" id="Phobius"/>
    </source>
</evidence>
<keyword evidence="3 6" id="KW-0812">Transmembrane</keyword>
<comment type="caution">
    <text evidence="8">The sequence shown here is derived from an EMBL/GenBank/DDBJ whole genome shotgun (WGS) entry which is preliminary data.</text>
</comment>
<reference evidence="8 9" key="1">
    <citation type="submission" date="2024-01" db="EMBL/GenBank/DDBJ databases">
        <title>Hyphobacterium bacterium isolated from marine sediment.</title>
        <authorList>
            <person name="Zhao S."/>
        </authorList>
    </citation>
    <scope>NUCLEOTIDE SEQUENCE [LARGE SCALE GENOMIC DNA]</scope>
    <source>
        <strain evidence="9">HN65</strain>
    </source>
</reference>
<dbReference type="EMBL" id="JAZDRP010000004">
    <property type="protein sequence ID" value="MEE2526332.1"/>
    <property type="molecule type" value="Genomic_DNA"/>
</dbReference>
<evidence type="ECO:0000256" key="1">
    <source>
        <dbReference type="ARBA" id="ARBA00004141"/>
    </source>
</evidence>
<dbReference type="Pfam" id="PF00892">
    <property type="entry name" value="EamA"/>
    <property type="match status" value="2"/>
</dbReference>
<feature type="transmembrane region" description="Helical" evidence="6">
    <location>
        <begin position="268"/>
        <end position="286"/>
    </location>
</feature>
<name>A0ABU7LQZ3_9PROT</name>
<dbReference type="PANTHER" id="PTHR32322">
    <property type="entry name" value="INNER MEMBRANE TRANSPORTER"/>
    <property type="match status" value="1"/>
</dbReference>
<evidence type="ECO:0000259" key="7">
    <source>
        <dbReference type="Pfam" id="PF00892"/>
    </source>
</evidence>
<evidence type="ECO:0000256" key="3">
    <source>
        <dbReference type="ARBA" id="ARBA00022692"/>
    </source>
</evidence>
<protein>
    <submittedName>
        <fullName evidence="8">EamA family transporter</fullName>
    </submittedName>
</protein>
<gene>
    <name evidence="8" type="ORF">V0U79_08135</name>
</gene>
<proteinExistence type="inferred from homology"/>
<dbReference type="PANTHER" id="PTHR32322:SF2">
    <property type="entry name" value="EAMA DOMAIN-CONTAINING PROTEIN"/>
    <property type="match status" value="1"/>
</dbReference>
<dbReference type="RefSeq" id="WP_330198995.1">
    <property type="nucleotide sequence ID" value="NZ_JAZDRP010000004.1"/>
</dbReference>
<evidence type="ECO:0000256" key="2">
    <source>
        <dbReference type="ARBA" id="ARBA00007362"/>
    </source>
</evidence>
<feature type="domain" description="EamA" evidence="7">
    <location>
        <begin position="151"/>
        <end position="285"/>
    </location>
</feature>
<dbReference type="Proteomes" id="UP001354971">
    <property type="component" value="Unassembled WGS sequence"/>
</dbReference>
<feature type="domain" description="EamA" evidence="7">
    <location>
        <begin position="7"/>
        <end position="140"/>
    </location>
</feature>
<keyword evidence="9" id="KW-1185">Reference proteome</keyword>